<dbReference type="PROSITE" id="PS50082">
    <property type="entry name" value="WD_REPEATS_2"/>
    <property type="match status" value="7"/>
</dbReference>
<dbReference type="InterPro" id="IPR020472">
    <property type="entry name" value="WD40_PAC1"/>
</dbReference>
<keyword evidence="7" id="KW-1185">Reference proteome</keyword>
<feature type="repeat" description="WD" evidence="3">
    <location>
        <begin position="863"/>
        <end position="903"/>
    </location>
</feature>
<gene>
    <name evidence="6" type="ORF">PENSTE_c004G04005</name>
</gene>
<feature type="repeat" description="WD" evidence="3">
    <location>
        <begin position="1024"/>
        <end position="1065"/>
    </location>
</feature>
<feature type="repeat" description="WD" evidence="3">
    <location>
        <begin position="1066"/>
        <end position="1098"/>
    </location>
</feature>
<evidence type="ECO:0000256" key="4">
    <source>
        <dbReference type="SAM" id="Phobius"/>
    </source>
</evidence>
<dbReference type="InterPro" id="IPR027417">
    <property type="entry name" value="P-loop_NTPase"/>
</dbReference>
<dbReference type="EMBL" id="MLKD01000004">
    <property type="protein sequence ID" value="OQE27401.1"/>
    <property type="molecule type" value="Genomic_DNA"/>
</dbReference>
<keyword evidence="4" id="KW-0812">Transmembrane</keyword>
<dbReference type="PROSITE" id="PS50294">
    <property type="entry name" value="WD_REPEATS_REGION"/>
    <property type="match status" value="5"/>
</dbReference>
<sequence>MTTEISFGSSNSGFQIGVNHGNVTNHFYPEDVDRDCLRDLMTSDPREDKGRIEQIKGGLLEDVSQWILDNEVFNNWRNEADNRILWIKGDAGKGKTMLLCGLIDVLPKLHTDIVLAFVFCQANNAEMNDATSVLRGIIYMLVTERPTLLKHLRAKYDKSGKGLFQRTNRNSWFALVKVLSSILAELPSTCIVIDALDECTTDLTFLLDFISSKSAASPHIKWILSSRNWPVIEEQLKTESQKSVLSLEDNSNFISTAVAKYVAYKASQLAELKGHDSSTQEAVRTRLLAGAEGTFLWVALVYQDLVNTDPWDTLEALESMPQGLRALYHRMVNRINESKNARLYKQILRVVLTVYRPVTLEELFRLTDMLDHRHSWKYRTEIIESCGSFLTIRGSVVFFVHQSAAEFLAEDVHDTIFTTGVESVHRAISRQSLKCLSETLTRDMYNIKDQGYSINDMKTPNPDPLAPARYACVYWVDHLHDGIQESQPEDLHVFFGNKGLIHEFLTRRYLYWLESLSILRSMFEGTEAMIKLERLAKGINESSSNHRSLSLLIEDTSRFIRHHRPAIEGNPLQAYSSALIFTPPKSLTRINFSKEAPGWIRNEPLTSEHWGRCLQTLQETTACIYSVAWSPKGELASGSIDTMVRLWNPDTGKCLATLKGHEGAVLSVSWSKTGILASASTDGTIKIWDTDTGTCRLTLGDGKSRIFSIAWSPEGRYICSGLPKGVMDVWDTISGEVKSPMKAIGDEAITSVSWAEDGRLASAGNGIIRVWDPSTGMCLSNISGCGTIRSLSWSLDGRLGTGSRNHVTAVWSPELELCLASFGGHKEDVTSISWSPSGVLASGSLDNTIRFWDPATGKFISSLEGHGDSVMAIDWSDNGQLASASSDGTIKVWDARGMQDKSTMKWYLDRAMFIAWSIFATIVWSVAQGQDRKKPVSWTNSSTGLTFDPLTEKWESVKAHPSDMARSAIALVLWGVIFYLSSSIMMFVAYFTVILLSCSILWRNQIVRIWVPIKGSGGLLAPGLDGEQKSITSMAWSPDKSLLASGSRDRTVKLWDTANGKCLTTLSGHSRWVSCVAWHPDGSLLASGSLDENIKVWDTTHLMSCIEEIPVEREVLDIAWSPDGVLIAARSLYYNAKRLKTGVRVWNTITKSWILEVDDTDEKVMFFDPVNGHYLYTSAGTFDVCSGALAEPGHPVDAPSQSEGDYALSDDLSWITYQGKNLIFVPLEYRSHVWLSNDTTVAIGCHSGQVMILSFSKDGPEQA</sequence>
<dbReference type="InterPro" id="IPR019775">
    <property type="entry name" value="WD40_repeat_CS"/>
</dbReference>
<protein>
    <recommendedName>
        <fullName evidence="5">NACHT domain-containing protein</fullName>
    </recommendedName>
</protein>
<dbReference type="OrthoDB" id="538223at2759"/>
<dbReference type="InterPro" id="IPR036322">
    <property type="entry name" value="WD40_repeat_dom_sf"/>
</dbReference>
<dbReference type="SUPFAM" id="SSF50978">
    <property type="entry name" value="WD40 repeat-like"/>
    <property type="match status" value="2"/>
</dbReference>
<organism evidence="6 7">
    <name type="scientific">Penicillium steckii</name>
    <dbReference type="NCBI Taxonomy" id="303698"/>
    <lineage>
        <taxon>Eukaryota</taxon>
        <taxon>Fungi</taxon>
        <taxon>Dikarya</taxon>
        <taxon>Ascomycota</taxon>
        <taxon>Pezizomycotina</taxon>
        <taxon>Eurotiomycetes</taxon>
        <taxon>Eurotiomycetidae</taxon>
        <taxon>Eurotiales</taxon>
        <taxon>Aspergillaceae</taxon>
        <taxon>Penicillium</taxon>
    </lineage>
</organism>
<dbReference type="InterPro" id="IPR056884">
    <property type="entry name" value="NPHP3-like_N"/>
</dbReference>
<dbReference type="PRINTS" id="PR00320">
    <property type="entry name" value="GPROTEINBRPT"/>
</dbReference>
<dbReference type="AlphaFoldDB" id="A0A1V6TM99"/>
<keyword evidence="1 3" id="KW-0853">WD repeat</keyword>
<evidence type="ECO:0000256" key="2">
    <source>
        <dbReference type="ARBA" id="ARBA00022737"/>
    </source>
</evidence>
<feature type="repeat" description="WD" evidence="3">
    <location>
        <begin position="658"/>
        <end position="698"/>
    </location>
</feature>
<evidence type="ECO:0000259" key="5">
    <source>
        <dbReference type="PROSITE" id="PS50837"/>
    </source>
</evidence>
<dbReference type="STRING" id="303698.A0A1V6TM99"/>
<dbReference type="InterPro" id="IPR015943">
    <property type="entry name" value="WD40/YVTN_repeat-like_dom_sf"/>
</dbReference>
<comment type="caution">
    <text evidence="6">The sequence shown here is derived from an EMBL/GenBank/DDBJ whole genome shotgun (WGS) entry which is preliminary data.</text>
</comment>
<evidence type="ECO:0000256" key="3">
    <source>
        <dbReference type="PROSITE-ProRule" id="PRU00221"/>
    </source>
</evidence>
<keyword evidence="4" id="KW-0472">Membrane</keyword>
<feature type="transmembrane region" description="Helical" evidence="4">
    <location>
        <begin position="906"/>
        <end position="927"/>
    </location>
</feature>
<dbReference type="Gene3D" id="3.40.50.300">
    <property type="entry name" value="P-loop containing nucleotide triphosphate hydrolases"/>
    <property type="match status" value="1"/>
</dbReference>
<dbReference type="SMART" id="SM00320">
    <property type="entry name" value="WD40"/>
    <property type="match status" value="10"/>
</dbReference>
<feature type="repeat" description="WD" evidence="3">
    <location>
        <begin position="822"/>
        <end position="862"/>
    </location>
</feature>
<dbReference type="PANTHER" id="PTHR19879">
    <property type="entry name" value="TRANSCRIPTION INITIATION FACTOR TFIID"/>
    <property type="match status" value="1"/>
</dbReference>
<proteinExistence type="predicted"/>
<dbReference type="Pfam" id="PF00400">
    <property type="entry name" value="WD40"/>
    <property type="match status" value="8"/>
</dbReference>
<feature type="repeat" description="WD" evidence="3">
    <location>
        <begin position="617"/>
        <end position="657"/>
    </location>
</feature>
<dbReference type="Pfam" id="PF24883">
    <property type="entry name" value="NPHP3_N"/>
    <property type="match status" value="1"/>
</dbReference>
<keyword evidence="4" id="KW-1133">Transmembrane helix</keyword>
<reference evidence="7" key="1">
    <citation type="journal article" date="2017" name="Nat. Microbiol.">
        <title>Global analysis of biosynthetic gene clusters reveals vast potential of secondary metabolite production in Penicillium species.</title>
        <authorList>
            <person name="Nielsen J.C."/>
            <person name="Grijseels S."/>
            <person name="Prigent S."/>
            <person name="Ji B."/>
            <person name="Dainat J."/>
            <person name="Nielsen K.F."/>
            <person name="Frisvad J.C."/>
            <person name="Workman M."/>
            <person name="Nielsen J."/>
        </authorList>
    </citation>
    <scope>NUCLEOTIDE SEQUENCE [LARGE SCALE GENOMIC DNA]</scope>
    <source>
        <strain evidence="7">IBT 24891</strain>
    </source>
</reference>
<dbReference type="PROSITE" id="PS50837">
    <property type="entry name" value="NACHT"/>
    <property type="match status" value="1"/>
</dbReference>
<evidence type="ECO:0000313" key="6">
    <source>
        <dbReference type="EMBL" id="OQE27401.1"/>
    </source>
</evidence>
<dbReference type="PROSITE" id="PS00678">
    <property type="entry name" value="WD_REPEATS_1"/>
    <property type="match status" value="2"/>
</dbReference>
<dbReference type="Gene3D" id="2.130.10.10">
    <property type="entry name" value="YVTN repeat-like/Quinoprotein amine dehydrogenase"/>
    <property type="match status" value="3"/>
</dbReference>
<keyword evidence="2" id="KW-0677">Repeat</keyword>
<dbReference type="InterPro" id="IPR007111">
    <property type="entry name" value="NACHT_NTPase"/>
</dbReference>
<name>A0A1V6TM99_9EURO</name>
<dbReference type="PANTHER" id="PTHR19879:SF9">
    <property type="entry name" value="TRANSCRIPTION INITIATION FACTOR TFIID SUBUNIT 5"/>
    <property type="match status" value="1"/>
</dbReference>
<evidence type="ECO:0000313" key="7">
    <source>
        <dbReference type="Proteomes" id="UP000191285"/>
    </source>
</evidence>
<evidence type="ECO:0000256" key="1">
    <source>
        <dbReference type="ARBA" id="ARBA00022574"/>
    </source>
</evidence>
<dbReference type="SUPFAM" id="SSF52540">
    <property type="entry name" value="P-loop containing nucleoside triphosphate hydrolases"/>
    <property type="match status" value="1"/>
</dbReference>
<dbReference type="CDD" id="cd00200">
    <property type="entry name" value="WD40"/>
    <property type="match status" value="2"/>
</dbReference>
<feature type="repeat" description="WD" evidence="3">
    <location>
        <begin position="699"/>
        <end position="740"/>
    </location>
</feature>
<dbReference type="Proteomes" id="UP000191285">
    <property type="component" value="Unassembled WGS sequence"/>
</dbReference>
<feature type="transmembrane region" description="Helical" evidence="4">
    <location>
        <begin position="968"/>
        <end position="996"/>
    </location>
</feature>
<dbReference type="InterPro" id="IPR001680">
    <property type="entry name" value="WD40_rpt"/>
</dbReference>
<accession>A0A1V6TM99</accession>
<feature type="domain" description="NACHT" evidence="5">
    <location>
        <begin position="83"/>
        <end position="239"/>
    </location>
</feature>